<sequence length="248" mass="26420">MNKVIAIFGAGPGLGKSVALRFGREGNQIALVGRTLASLQSLAVSLDAQGITNATFCADLTHENNIPPLLHEIQKTLGDIEVVYYAPASTEAFLPASTLTVDNIRDRMSMGFISLIAIIHHLLPTMQQRRRGAVLAAFGGNAVMGLPYMSGLATAQAAARNYLYSLQGEVAHDNIHVGIIGISGVIKGSAYHASVTAGTSDAPDFLEMPLIDPDEMAEVLWKASHGQAELETFFPFEIAHSVPNHHHG</sequence>
<keyword evidence="3" id="KW-1185">Reference proteome</keyword>
<comment type="caution">
    <text evidence="2">The sequence shown here is derived from an EMBL/GenBank/DDBJ whole genome shotgun (WGS) entry which is preliminary data.</text>
</comment>
<reference evidence="2" key="2">
    <citation type="submission" date="2023-02" db="EMBL/GenBank/DDBJ databases">
        <title>Pectobacterium carotovorum subsp. carotovorum NBRC 12380.</title>
        <authorList>
            <person name="Ichikawa N."/>
            <person name="Sato H."/>
            <person name="Tonouchi N."/>
        </authorList>
    </citation>
    <scope>NUCLEOTIDE SEQUENCE</scope>
    <source>
        <strain evidence="2">NBRC 12380</strain>
    </source>
</reference>
<evidence type="ECO:0000313" key="1">
    <source>
        <dbReference type="EMBL" id="GKX47372.1"/>
    </source>
</evidence>
<evidence type="ECO:0000313" key="3">
    <source>
        <dbReference type="Proteomes" id="UP001058167"/>
    </source>
</evidence>
<dbReference type="InterPro" id="IPR002347">
    <property type="entry name" value="SDR_fam"/>
</dbReference>
<dbReference type="PANTHER" id="PTHR43431">
    <property type="entry name" value="OXIDOREDUCTASE, SHORT CHAIN DEHYDROGENASE/REDUCTASE FAMILY (AFU_ORTHOLOGUE AFUA_5G14000)"/>
    <property type="match status" value="1"/>
</dbReference>
<dbReference type="EMBL" id="BSRL01000004">
    <property type="protein sequence ID" value="GLV69574.1"/>
    <property type="molecule type" value="Genomic_DNA"/>
</dbReference>
<protein>
    <submittedName>
        <fullName evidence="2">Short-chain dehydrogenase</fullName>
    </submittedName>
</protein>
<dbReference type="RefSeq" id="WP_261866582.1">
    <property type="nucleotide sequence ID" value="NZ_BRLF01000004.1"/>
</dbReference>
<gene>
    <name evidence="2" type="ORF">Pcaca03_20180</name>
    <name evidence="1" type="ORF">SOASR016_21240</name>
</gene>
<accession>A0AAI9PDL2</accession>
<reference evidence="1" key="1">
    <citation type="submission" date="2022-06" db="EMBL/GenBank/DDBJ databases">
        <title>Draft genome sequences of Pectobacterium carotovorum subsp. carotovorum str. NBRC12380.</title>
        <authorList>
            <person name="Wakabayashi Y."/>
            <person name="Kojima K."/>
        </authorList>
    </citation>
    <scope>NUCLEOTIDE SEQUENCE</scope>
    <source>
        <strain evidence="1">NBRC 12380</strain>
    </source>
</reference>
<organism evidence="2 4">
    <name type="scientific">Pectobacterium carotovorum subsp. carotovorum</name>
    <name type="common">Erwinia carotovora subsp. carotovora</name>
    <dbReference type="NCBI Taxonomy" id="555"/>
    <lineage>
        <taxon>Bacteria</taxon>
        <taxon>Pseudomonadati</taxon>
        <taxon>Pseudomonadota</taxon>
        <taxon>Gammaproteobacteria</taxon>
        <taxon>Enterobacterales</taxon>
        <taxon>Pectobacteriaceae</taxon>
        <taxon>Pectobacterium</taxon>
    </lineage>
</organism>
<dbReference type="Proteomes" id="UP001058167">
    <property type="component" value="Unassembled WGS sequence"/>
</dbReference>
<dbReference type="SUPFAM" id="SSF51735">
    <property type="entry name" value="NAD(P)-binding Rossmann-fold domains"/>
    <property type="match status" value="1"/>
</dbReference>
<evidence type="ECO:0000313" key="2">
    <source>
        <dbReference type="EMBL" id="GLV69574.1"/>
    </source>
</evidence>
<dbReference type="Proteomes" id="UP001165145">
    <property type="component" value="Unassembled WGS sequence"/>
</dbReference>
<dbReference type="PANTHER" id="PTHR43431:SF7">
    <property type="entry name" value="OXIDOREDUCTASE, SHORT CHAIN DEHYDROGENASE_REDUCTASE FAMILY (AFU_ORTHOLOGUE AFUA_5G14000)"/>
    <property type="match status" value="1"/>
</dbReference>
<dbReference type="EMBL" id="BRLF01000004">
    <property type="protein sequence ID" value="GKX47372.1"/>
    <property type="molecule type" value="Genomic_DNA"/>
</dbReference>
<name>A0AAI9PDL2_PECCC</name>
<evidence type="ECO:0000313" key="4">
    <source>
        <dbReference type="Proteomes" id="UP001165145"/>
    </source>
</evidence>
<dbReference type="Pfam" id="PF00106">
    <property type="entry name" value="adh_short"/>
    <property type="match status" value="1"/>
</dbReference>
<dbReference type="AlphaFoldDB" id="A0AAI9PDL2"/>
<proteinExistence type="predicted"/>
<dbReference type="Gene3D" id="3.40.50.720">
    <property type="entry name" value="NAD(P)-binding Rossmann-like Domain"/>
    <property type="match status" value="1"/>
</dbReference>
<dbReference type="InterPro" id="IPR036291">
    <property type="entry name" value="NAD(P)-bd_dom_sf"/>
</dbReference>